<name>A0A914X806_9BILA</name>
<accession>A0A914X806</accession>
<feature type="region of interest" description="Disordered" evidence="1">
    <location>
        <begin position="1"/>
        <end position="30"/>
    </location>
</feature>
<evidence type="ECO:0000256" key="1">
    <source>
        <dbReference type="SAM" id="MobiDB-lite"/>
    </source>
</evidence>
<dbReference type="AlphaFoldDB" id="A0A914X806"/>
<proteinExistence type="predicted"/>
<protein>
    <submittedName>
        <fullName evidence="3">Uncharacterized protein</fullName>
    </submittedName>
</protein>
<evidence type="ECO:0000313" key="2">
    <source>
        <dbReference type="Proteomes" id="UP000887566"/>
    </source>
</evidence>
<organism evidence="2 3">
    <name type="scientific">Plectus sambesii</name>
    <dbReference type="NCBI Taxonomy" id="2011161"/>
    <lineage>
        <taxon>Eukaryota</taxon>
        <taxon>Metazoa</taxon>
        <taxon>Ecdysozoa</taxon>
        <taxon>Nematoda</taxon>
        <taxon>Chromadorea</taxon>
        <taxon>Plectida</taxon>
        <taxon>Plectina</taxon>
        <taxon>Plectoidea</taxon>
        <taxon>Plectidae</taxon>
        <taxon>Plectus</taxon>
    </lineage>
</organism>
<dbReference type="Proteomes" id="UP000887566">
    <property type="component" value="Unplaced"/>
</dbReference>
<dbReference type="WBParaSite" id="PSAMB.scaffold713size42960.g8109.t1">
    <property type="protein sequence ID" value="PSAMB.scaffold713size42960.g8109.t1"/>
    <property type="gene ID" value="PSAMB.scaffold713size42960.g8109"/>
</dbReference>
<reference evidence="3" key="1">
    <citation type="submission" date="2022-11" db="UniProtKB">
        <authorList>
            <consortium name="WormBaseParasite"/>
        </authorList>
    </citation>
    <scope>IDENTIFICATION</scope>
</reference>
<keyword evidence="2" id="KW-1185">Reference proteome</keyword>
<sequence>MLAEPDHSNGRSAKLGTRTTKRRPHTDRGDLTAAIGRRLLAEHSRKIAPAVDPRESIGPDLLPLGYRRRALCGERRLLYPPQRALRSGFLTTELPCVGQVTADRGRQLSFIKDLHRKTQKAEPATERDKC</sequence>
<evidence type="ECO:0000313" key="3">
    <source>
        <dbReference type="WBParaSite" id="PSAMB.scaffold713size42960.g8109.t1"/>
    </source>
</evidence>